<comment type="caution">
    <text evidence="1">The sequence shown here is derived from an EMBL/GenBank/DDBJ whole genome shotgun (WGS) entry which is preliminary data.</text>
</comment>
<gene>
    <name evidence="1" type="ORF">E5L68_003820</name>
</gene>
<protein>
    <recommendedName>
        <fullName evidence="3">Sugar 3,4-ketoisomerase QdtA cupin domain-containing protein</fullName>
    </recommendedName>
</protein>
<organism evidence="1 2">
    <name type="scientific">Pedobacter helvus</name>
    <dbReference type="NCBI Taxonomy" id="2563444"/>
    <lineage>
        <taxon>Bacteria</taxon>
        <taxon>Pseudomonadati</taxon>
        <taxon>Bacteroidota</taxon>
        <taxon>Sphingobacteriia</taxon>
        <taxon>Sphingobacteriales</taxon>
        <taxon>Sphingobacteriaceae</taxon>
        <taxon>Pedobacter</taxon>
    </lineage>
</organism>
<reference evidence="1 2" key="1">
    <citation type="submission" date="2024-12" db="EMBL/GenBank/DDBJ databases">
        <authorList>
            <person name="Hu S."/>
        </authorList>
    </citation>
    <scope>NUCLEOTIDE SEQUENCE [LARGE SCALE GENOMIC DNA]</scope>
    <source>
        <strain evidence="1 2">P-25</strain>
    </source>
</reference>
<sequence>MDTELKLIIGGSHTDNGGNIVFINDFDMQAVKRFYRIKHPDIDTIRGGSGHKIEQRWFHVSFGAFLVKLIKIDDWITPHPWLPIKKIVLKEADHAVLRIPSGYATAVQALEENSEFMVFANYPIEHAKDDDYLFPVDYFKTKHEN</sequence>
<proteinExistence type="predicted"/>
<evidence type="ECO:0000313" key="1">
    <source>
        <dbReference type="EMBL" id="MFN0290501.1"/>
    </source>
</evidence>
<name>A0ABW9JFH7_9SPHI</name>
<keyword evidence="2" id="KW-1185">Reference proteome</keyword>
<evidence type="ECO:0008006" key="3">
    <source>
        <dbReference type="Google" id="ProtNLM"/>
    </source>
</evidence>
<dbReference type="InterPro" id="IPR011051">
    <property type="entry name" value="RmlC_Cupin_sf"/>
</dbReference>
<dbReference type="RefSeq" id="WP_138729726.1">
    <property type="nucleotide sequence ID" value="NZ_SRMP02000003.1"/>
</dbReference>
<dbReference type="EMBL" id="SRMP02000003">
    <property type="protein sequence ID" value="MFN0290501.1"/>
    <property type="molecule type" value="Genomic_DNA"/>
</dbReference>
<evidence type="ECO:0000313" key="2">
    <source>
        <dbReference type="Proteomes" id="UP001517367"/>
    </source>
</evidence>
<dbReference type="Gene3D" id="2.60.120.10">
    <property type="entry name" value="Jelly Rolls"/>
    <property type="match status" value="1"/>
</dbReference>
<dbReference type="InterPro" id="IPR014710">
    <property type="entry name" value="RmlC-like_jellyroll"/>
</dbReference>
<dbReference type="Proteomes" id="UP001517367">
    <property type="component" value="Unassembled WGS sequence"/>
</dbReference>
<dbReference type="SUPFAM" id="SSF51182">
    <property type="entry name" value="RmlC-like cupins"/>
    <property type="match status" value="1"/>
</dbReference>
<accession>A0ABW9JFH7</accession>